<dbReference type="InterPro" id="IPR014018">
    <property type="entry name" value="SecA_motor_DEAD"/>
</dbReference>
<dbReference type="GO" id="GO:0043952">
    <property type="term" value="P:protein transport by the Sec complex"/>
    <property type="evidence" value="ECO:0007669"/>
    <property type="project" value="TreeGrafter"/>
</dbReference>
<dbReference type="CDD" id="cd17928">
    <property type="entry name" value="DEXDc_SecA"/>
    <property type="match status" value="1"/>
</dbReference>
<dbReference type="GO" id="GO:0008564">
    <property type="term" value="F:protein-exporting ATPase activity"/>
    <property type="evidence" value="ECO:0007669"/>
    <property type="project" value="UniProtKB-EC"/>
</dbReference>
<feature type="domain" description="SecA family profile" evidence="18">
    <location>
        <begin position="5"/>
        <end position="622"/>
    </location>
</feature>
<dbReference type="NCBIfam" id="NF006630">
    <property type="entry name" value="PRK09200.1"/>
    <property type="match status" value="1"/>
</dbReference>
<evidence type="ECO:0000256" key="10">
    <source>
        <dbReference type="ARBA" id="ARBA00023010"/>
    </source>
</evidence>
<dbReference type="Gene3D" id="1.10.3060.10">
    <property type="entry name" value="Helical scaffold and wing domains of SecA"/>
    <property type="match status" value="1"/>
</dbReference>
<feature type="coiled-coil region" evidence="14">
    <location>
        <begin position="768"/>
        <end position="795"/>
    </location>
</feature>
<evidence type="ECO:0000313" key="19">
    <source>
        <dbReference type="EMBL" id="PIR74869.1"/>
    </source>
</evidence>
<comment type="catalytic activity">
    <reaction evidence="12">
        <text>ATP + H2O + cellular proteinSide 1 = ADP + phosphate + cellular proteinSide 2.</text>
        <dbReference type="EC" id="7.4.2.8"/>
    </reaction>
</comment>
<evidence type="ECO:0000256" key="12">
    <source>
        <dbReference type="HAMAP-Rule" id="MF_01382"/>
    </source>
</evidence>
<dbReference type="SUPFAM" id="SSF52540">
    <property type="entry name" value="P-loop containing nucleoside triphosphate hydrolases"/>
    <property type="match status" value="2"/>
</dbReference>
<dbReference type="EC" id="7.4.2.8" evidence="12"/>
<evidence type="ECO:0000256" key="1">
    <source>
        <dbReference type="ARBA" id="ARBA00004170"/>
    </source>
</evidence>
<keyword evidence="4 12" id="KW-1003">Cell membrane</keyword>
<dbReference type="SMART" id="SM00958">
    <property type="entry name" value="SecA_PP_bind"/>
    <property type="match status" value="1"/>
</dbReference>
<feature type="binding site" evidence="12">
    <location>
        <position position="535"/>
    </location>
    <ligand>
        <name>ATP</name>
        <dbReference type="ChEBI" id="CHEBI:30616"/>
    </ligand>
</feature>
<dbReference type="FunFam" id="3.90.1440.10:FF:000002">
    <property type="entry name" value="Protein translocase subunit SecA"/>
    <property type="match status" value="1"/>
</dbReference>
<name>A0A2H0TRU7_9BACT</name>
<keyword evidence="9 12" id="KW-1278">Translocase</keyword>
<evidence type="ECO:0000256" key="15">
    <source>
        <dbReference type="SAM" id="MobiDB-lite"/>
    </source>
</evidence>
<dbReference type="InterPro" id="IPR014001">
    <property type="entry name" value="Helicase_ATP-bd"/>
</dbReference>
<organism evidence="19 20">
    <name type="scientific">Candidatus Magasanikbacteria bacterium CG10_big_fil_rev_8_21_14_0_10_47_10</name>
    <dbReference type="NCBI Taxonomy" id="1974652"/>
    <lineage>
        <taxon>Bacteria</taxon>
        <taxon>Candidatus Magasanikiibacteriota</taxon>
    </lineage>
</organism>
<evidence type="ECO:0000256" key="13">
    <source>
        <dbReference type="RuleBase" id="RU003874"/>
    </source>
</evidence>
<dbReference type="Gene3D" id="3.90.1440.10">
    <property type="entry name" value="SecA, preprotein cross-linking domain"/>
    <property type="match status" value="1"/>
</dbReference>
<dbReference type="Pfam" id="PF07516">
    <property type="entry name" value="SecA_SW"/>
    <property type="match status" value="1"/>
</dbReference>
<feature type="binding site" evidence="12">
    <location>
        <position position="89"/>
    </location>
    <ligand>
        <name>ATP</name>
        <dbReference type="ChEBI" id="CHEBI:30616"/>
    </ligand>
</feature>
<dbReference type="FunFam" id="3.40.50.300:FF:000113">
    <property type="entry name" value="Preprotein translocase subunit SecA"/>
    <property type="match status" value="1"/>
</dbReference>
<dbReference type="InterPro" id="IPR044722">
    <property type="entry name" value="SecA_SF2_C"/>
</dbReference>
<feature type="compositionally biased region" description="Basic residues" evidence="15">
    <location>
        <begin position="911"/>
        <end position="929"/>
    </location>
</feature>
<dbReference type="Pfam" id="PF21090">
    <property type="entry name" value="P-loop_SecA"/>
    <property type="match status" value="2"/>
</dbReference>
<dbReference type="NCBIfam" id="NF009538">
    <property type="entry name" value="PRK12904.1"/>
    <property type="match status" value="1"/>
</dbReference>
<comment type="subunit">
    <text evidence="12">Monomer and homodimer. Part of the essential Sec protein translocation apparatus which comprises SecA, SecYEG and auxiliary proteins SecDF. Other proteins may also be involved.</text>
</comment>
<dbReference type="InterPro" id="IPR000185">
    <property type="entry name" value="SecA"/>
</dbReference>
<dbReference type="GO" id="GO:0017038">
    <property type="term" value="P:protein import"/>
    <property type="evidence" value="ECO:0007669"/>
    <property type="project" value="InterPro"/>
</dbReference>
<feature type="region of interest" description="Disordered" evidence="15">
    <location>
        <begin position="894"/>
        <end position="929"/>
    </location>
</feature>
<evidence type="ECO:0000256" key="6">
    <source>
        <dbReference type="ARBA" id="ARBA00022741"/>
    </source>
</evidence>
<comment type="subcellular location">
    <subcellularLocation>
        <location evidence="12">Cell membrane</location>
        <topology evidence="12">Peripheral membrane protein</topology>
        <orientation evidence="12">Cytoplasmic side</orientation>
    </subcellularLocation>
    <subcellularLocation>
        <location evidence="12">Cytoplasm</location>
    </subcellularLocation>
    <subcellularLocation>
        <location evidence="1">Membrane</location>
        <topology evidence="1">Peripheral membrane protein</topology>
    </subcellularLocation>
    <text evidence="12">Distribution is 50-50.</text>
</comment>
<dbReference type="InterPro" id="IPR036266">
    <property type="entry name" value="SecA_Wing/Scaffold_sf"/>
</dbReference>
<dbReference type="InterPro" id="IPR011115">
    <property type="entry name" value="SecA_DEAD"/>
</dbReference>
<proteinExistence type="inferred from homology"/>
<dbReference type="EMBL" id="PFCB01000002">
    <property type="protein sequence ID" value="PIR74869.1"/>
    <property type="molecule type" value="Genomic_DNA"/>
</dbReference>
<evidence type="ECO:0000256" key="2">
    <source>
        <dbReference type="ARBA" id="ARBA00007650"/>
    </source>
</evidence>
<feature type="domain" description="Helicase ATP-binding" evidence="16">
    <location>
        <begin position="91"/>
        <end position="288"/>
    </location>
</feature>
<dbReference type="Pfam" id="PF07517">
    <property type="entry name" value="SecA_DEAD"/>
    <property type="match status" value="1"/>
</dbReference>
<dbReference type="PROSITE" id="PS51192">
    <property type="entry name" value="HELICASE_ATP_BIND_1"/>
    <property type="match status" value="1"/>
</dbReference>
<dbReference type="GO" id="GO:0005886">
    <property type="term" value="C:plasma membrane"/>
    <property type="evidence" value="ECO:0007669"/>
    <property type="project" value="UniProtKB-SubCell"/>
</dbReference>
<evidence type="ECO:0000256" key="7">
    <source>
        <dbReference type="ARBA" id="ARBA00022840"/>
    </source>
</evidence>
<dbReference type="PROSITE" id="PS51196">
    <property type="entry name" value="SECA_MOTOR_DEAD"/>
    <property type="match status" value="1"/>
</dbReference>
<evidence type="ECO:0000256" key="9">
    <source>
        <dbReference type="ARBA" id="ARBA00022967"/>
    </source>
</evidence>
<dbReference type="CDD" id="cd18803">
    <property type="entry name" value="SF2_C_secA"/>
    <property type="match status" value="1"/>
</dbReference>
<dbReference type="PROSITE" id="PS51194">
    <property type="entry name" value="HELICASE_CTER"/>
    <property type="match status" value="1"/>
</dbReference>
<protein>
    <recommendedName>
        <fullName evidence="12 13">Protein translocase subunit SecA</fullName>
        <ecNumber evidence="12">7.4.2.8</ecNumber>
    </recommendedName>
</protein>
<keyword evidence="10 12" id="KW-0811">Translocation</keyword>
<comment type="function">
    <text evidence="12">Part of the Sec protein translocase complex. Interacts with the SecYEG preprotein conducting channel. Has a central role in coupling the hydrolysis of ATP to the transfer of proteins into and across the cell membrane, serving as an ATP-driven molecular motor driving the stepwise translocation of polypeptide chains across the membrane.</text>
</comment>
<comment type="caution">
    <text evidence="19">The sequence shown here is derived from an EMBL/GenBank/DDBJ whole genome shotgun (WGS) entry which is preliminary data.</text>
</comment>
<keyword evidence="8 12" id="KW-0653">Protein transport</keyword>
<dbReference type="GO" id="GO:0005524">
    <property type="term" value="F:ATP binding"/>
    <property type="evidence" value="ECO:0007669"/>
    <property type="project" value="UniProtKB-UniRule"/>
</dbReference>
<gene>
    <name evidence="12" type="primary">secA</name>
    <name evidence="19" type="ORF">COU35_00145</name>
</gene>
<evidence type="ECO:0000259" key="16">
    <source>
        <dbReference type="PROSITE" id="PS51192"/>
    </source>
</evidence>
<evidence type="ECO:0000259" key="17">
    <source>
        <dbReference type="PROSITE" id="PS51194"/>
    </source>
</evidence>
<dbReference type="GO" id="GO:0005829">
    <property type="term" value="C:cytosol"/>
    <property type="evidence" value="ECO:0007669"/>
    <property type="project" value="TreeGrafter"/>
</dbReference>
<evidence type="ECO:0000313" key="20">
    <source>
        <dbReference type="Proteomes" id="UP000230154"/>
    </source>
</evidence>
<feature type="binding site" evidence="12">
    <location>
        <begin position="107"/>
        <end position="111"/>
    </location>
    <ligand>
        <name>ATP</name>
        <dbReference type="ChEBI" id="CHEBI:30616"/>
    </ligand>
</feature>
<dbReference type="Gene3D" id="3.40.50.300">
    <property type="entry name" value="P-loop containing nucleotide triphosphate hydrolases"/>
    <property type="match status" value="2"/>
</dbReference>
<dbReference type="SUPFAM" id="SSF81767">
    <property type="entry name" value="Pre-protein crosslinking domain of SecA"/>
    <property type="match status" value="1"/>
</dbReference>
<dbReference type="InterPro" id="IPR011116">
    <property type="entry name" value="SecA_Wing/Scaffold"/>
</dbReference>
<sequence length="929" mass="105406">MKSLKTVYEKVFGSANQQTLKELQPVAEKINELEESYKALSEESLKGKTTIFKERLSNGESLDDILPEAFATVRETARRVMNMRHYDVQLIGGMALHKGMIAEMRTGEGKTLVATLPAYLNALEGKGVHVVTVNDYLAKRDAVWMGQIYDFLGLSVGIIQNQRVSFVYDATAKPNLQEGTELDGERDEKGGFHVEHEYLRPASRQEAYACDITYGTNNEYGFDYLRDNMVQKLEDMVMRRGSEMHYAIIDEIDSILIDEARTPLIISAPAEDAADQYYQFAKLVKVLNENEDYNVDEKLRSATMTEAGIHKIEMALGVENLYAEGGMRMVHHVEQALKAQVLFHKDKEYVIDGQEVVIIDEFTGRKMPGRRYSQGLHQAIEAKERVTIQQESRTLATITFQNLFRMYGKLSGMTGTAQTEEEEFRTIYGLDVLVVPTNRPDARVDQSDRIYKTEKGKFNAVLEQVKMCQGKKQPLLIGTISVEKNEQLSFFLTANGIEHEVLNAKNHEREGEIIAQAGRPGAVTLATNMAGRGVDIKLGGVPFNTENEKTVLESGGLFVLGTERHESRRIDNQLRGRSARQGDPGETQFYVSTNDDLMRIFAGDRLKSVMDRLNVPEDMPIEQKMITRMLENAQKKVESHNYDIRKHLLEYDDILNKQRHVIYKKRRQILDVFDEGEPEEGEPASLRDMMLGMIEQEVEFLVSYHTNEQVIDEEKKTDEWNVQEIIETVNTIFQLSKEDEQTLVSLANKTSQKFDDVKARSAMVDFVMEKARASYERLEQQVKESALAMQQASDDIMTEIERQVLLRAVDTLWVDHLVEMDYLRTGIGLQGYGQRDPLIEYKKQSFHLFNTLQSNIQKEVVYSFYKVGIGLKLAPTIMADDALVLQGAEKTSESQKQAAAGGGAGTAAKPKMSKKERKRAKHIQKGLDQ</sequence>
<dbReference type="SMART" id="SM00957">
    <property type="entry name" value="SecA_DEAD"/>
    <property type="match status" value="1"/>
</dbReference>
<dbReference type="PANTHER" id="PTHR30612:SF0">
    <property type="entry name" value="CHLOROPLAST PROTEIN-TRANSPORTING ATPASE"/>
    <property type="match status" value="1"/>
</dbReference>
<evidence type="ECO:0000256" key="11">
    <source>
        <dbReference type="ARBA" id="ARBA00023136"/>
    </source>
</evidence>
<evidence type="ECO:0000256" key="8">
    <source>
        <dbReference type="ARBA" id="ARBA00022927"/>
    </source>
</evidence>
<dbReference type="GO" id="GO:0065002">
    <property type="term" value="P:intracellular protein transmembrane transport"/>
    <property type="evidence" value="ECO:0007669"/>
    <property type="project" value="UniProtKB-UniRule"/>
</dbReference>
<evidence type="ECO:0000256" key="3">
    <source>
        <dbReference type="ARBA" id="ARBA00022448"/>
    </source>
</evidence>
<reference evidence="20" key="1">
    <citation type="submission" date="2017-09" db="EMBL/GenBank/DDBJ databases">
        <title>Depth-based differentiation of microbial function through sediment-hosted aquifers and enrichment of novel symbionts in the deep terrestrial subsurface.</title>
        <authorList>
            <person name="Probst A.J."/>
            <person name="Ladd B."/>
            <person name="Jarett J.K."/>
            <person name="Geller-Mcgrath D.E."/>
            <person name="Sieber C.M.K."/>
            <person name="Emerson J.B."/>
            <person name="Anantharaman K."/>
            <person name="Thomas B.C."/>
            <person name="Malmstrom R."/>
            <person name="Stieglmeier M."/>
            <person name="Klingl A."/>
            <person name="Woyke T."/>
            <person name="Ryan C.M."/>
            <person name="Banfield J.F."/>
        </authorList>
    </citation>
    <scope>NUCLEOTIDE SEQUENCE [LARGE SCALE GENOMIC DNA]</scope>
</reference>
<keyword evidence="6 12" id="KW-0547">Nucleotide-binding</keyword>
<dbReference type="InterPro" id="IPR027417">
    <property type="entry name" value="P-loop_NTPase"/>
</dbReference>
<dbReference type="GO" id="GO:0031522">
    <property type="term" value="C:cell envelope Sec protein transport complex"/>
    <property type="evidence" value="ECO:0007669"/>
    <property type="project" value="UniProtKB-ARBA"/>
</dbReference>
<keyword evidence="14" id="KW-0175">Coiled coil</keyword>
<dbReference type="InterPro" id="IPR036670">
    <property type="entry name" value="SecA_X-link_sf"/>
</dbReference>
<evidence type="ECO:0000256" key="14">
    <source>
        <dbReference type="SAM" id="Coils"/>
    </source>
</evidence>
<keyword evidence="11 12" id="KW-0472">Membrane</keyword>
<keyword evidence="5 12" id="KW-0963">Cytoplasm</keyword>
<evidence type="ECO:0000256" key="4">
    <source>
        <dbReference type="ARBA" id="ARBA00022475"/>
    </source>
</evidence>
<dbReference type="AlphaFoldDB" id="A0A2H0TRU7"/>
<dbReference type="HAMAP" id="MF_01382">
    <property type="entry name" value="SecA"/>
    <property type="match status" value="1"/>
</dbReference>
<dbReference type="NCBIfam" id="TIGR00963">
    <property type="entry name" value="secA"/>
    <property type="match status" value="1"/>
</dbReference>
<evidence type="ECO:0000259" key="18">
    <source>
        <dbReference type="PROSITE" id="PS51196"/>
    </source>
</evidence>
<keyword evidence="3 12" id="KW-0813">Transport</keyword>
<keyword evidence="7 12" id="KW-0067">ATP-binding</keyword>
<dbReference type="PRINTS" id="PR00906">
    <property type="entry name" value="SECA"/>
</dbReference>
<dbReference type="InterPro" id="IPR001650">
    <property type="entry name" value="Helicase_C-like"/>
</dbReference>
<dbReference type="PANTHER" id="PTHR30612">
    <property type="entry name" value="SECA INNER MEMBRANE COMPONENT OF SEC PROTEIN SECRETION SYSTEM"/>
    <property type="match status" value="1"/>
</dbReference>
<dbReference type="Pfam" id="PF01043">
    <property type="entry name" value="SecA_PP_bind"/>
    <property type="match status" value="1"/>
</dbReference>
<dbReference type="GO" id="GO:0006605">
    <property type="term" value="P:protein targeting"/>
    <property type="evidence" value="ECO:0007669"/>
    <property type="project" value="UniProtKB-UniRule"/>
</dbReference>
<comment type="similarity">
    <text evidence="2 12 13">Belongs to the SecA family.</text>
</comment>
<evidence type="ECO:0000256" key="5">
    <source>
        <dbReference type="ARBA" id="ARBA00022490"/>
    </source>
</evidence>
<feature type="domain" description="Helicase C-terminal" evidence="17">
    <location>
        <begin position="460"/>
        <end position="645"/>
    </location>
</feature>
<dbReference type="SUPFAM" id="SSF81886">
    <property type="entry name" value="Helical scaffold and wing domains of SecA"/>
    <property type="match status" value="1"/>
</dbReference>
<dbReference type="Proteomes" id="UP000230154">
    <property type="component" value="Unassembled WGS sequence"/>
</dbReference>
<accession>A0A2H0TRU7</accession>
<dbReference type="InterPro" id="IPR011130">
    <property type="entry name" value="SecA_preprotein_X-link_dom"/>
</dbReference>